<dbReference type="Gene3D" id="3.40.50.300">
    <property type="entry name" value="P-loop containing nucleotide triphosphate hydrolases"/>
    <property type="match status" value="2"/>
</dbReference>
<evidence type="ECO:0000256" key="7">
    <source>
        <dbReference type="ARBA" id="ARBA00022806"/>
    </source>
</evidence>
<feature type="domain" description="HD Cas3-type" evidence="11">
    <location>
        <begin position="11"/>
        <end position="183"/>
    </location>
</feature>
<evidence type="ECO:0000256" key="3">
    <source>
        <dbReference type="ARBA" id="ARBA00022722"/>
    </source>
</evidence>
<evidence type="ECO:0000259" key="11">
    <source>
        <dbReference type="PROSITE" id="PS51643"/>
    </source>
</evidence>
<evidence type="ECO:0000256" key="6">
    <source>
        <dbReference type="ARBA" id="ARBA00022801"/>
    </source>
</evidence>
<feature type="domain" description="Helicase ATP-binding" evidence="10">
    <location>
        <begin position="241"/>
        <end position="432"/>
    </location>
</feature>
<evidence type="ECO:0000256" key="9">
    <source>
        <dbReference type="ARBA" id="ARBA00023118"/>
    </source>
</evidence>
<comment type="similarity">
    <text evidence="1">In the N-terminal section; belongs to the CRISPR-associated nuclease Cas3-HD family.</text>
</comment>
<dbReference type="Pfam" id="PF00270">
    <property type="entry name" value="DEAD"/>
    <property type="match status" value="1"/>
</dbReference>
<evidence type="ECO:0000313" key="13">
    <source>
        <dbReference type="Proteomes" id="UP001595583"/>
    </source>
</evidence>
<name>A0ABV7KAE4_9HYPH</name>
<sequence length="762" mass="84463">MAYLAHSGSPGKGDGQLLCVHLNETACLAAKFGAPFGLERLAFITALFHDLGKYDPRFQERLACKDIRVDHSTAGAVVLRDLAKGMDPYSRLMAEMAAYAILGHHAGLPDRNSSEPSCYEMRIKGFHDGRLDPVWKSEIVVDLDDIAPDWLKTMILPDNPHLDFDLSVVGRMLFSCLVDADFKNTEEFYSQLEKREADRAWPALQALLPAFRSRFDAHMAGLDQDGDLNRLRRDILAHVRGKAGLPPGLFTLTVPTGGGKTLASLGFALDHAAAHGHRRIIYAIPFTSIIDQTADIFRRMLGDDVVLEHHSAIEEDEAEARRQGREWPASRDKLKLAMEDWAAPVVVTTNVQFFESLFAARTSRARKLHNIAGSIIILDEAQTIPRPLLKPCVRMLDSLARLFGCTIVLCTATQPALGKTGADGEPGFPDGLDLHPGRELAPDPEELAARLRRARIVPGGELDNDALVIALAGEPQALVIVNSRKHALELYRQAEQAGLGGLIHLTTRQCAAHRREILANVRSRLRDGQPCRVIATSLIEAGVDVDFPRVWRAEAGWDQVMQAAGRCNREGRRPLDDSIVTVFSAPDYPPPREIKSLIGDTTRALKDFQGNTQSLAVIRTFFGEVYWRAGPDLDQKEIVPAFKFGGNGTDFAFREVGQKFRMIESDMVPVIVPWEEKAQDAVDKLGIDKIPSGLIARKLQTYVVQVPKKARDLLVRYGHVAFESPELRADQFALLKTRSLYDPEVGLLWETPEYLAVENTVI</sequence>
<dbReference type="InterPro" id="IPR054712">
    <property type="entry name" value="Cas3-like_dom"/>
</dbReference>
<keyword evidence="7" id="KW-0347">Helicase</keyword>
<evidence type="ECO:0000256" key="2">
    <source>
        <dbReference type="ARBA" id="ARBA00009046"/>
    </source>
</evidence>
<dbReference type="InterPro" id="IPR014001">
    <property type="entry name" value="Helicase_ATP-bd"/>
</dbReference>
<dbReference type="SMART" id="SM00487">
    <property type="entry name" value="DEXDc"/>
    <property type="match status" value="1"/>
</dbReference>
<dbReference type="RefSeq" id="WP_378221294.1">
    <property type="nucleotide sequence ID" value="NZ_JBHRTK010000012.1"/>
</dbReference>
<comment type="caution">
    <text evidence="12">The sequence shown here is derived from an EMBL/GenBank/DDBJ whole genome shotgun (WGS) entry which is preliminary data.</text>
</comment>
<dbReference type="Pfam" id="PF22590">
    <property type="entry name" value="Cas3-like_C_2"/>
    <property type="match status" value="1"/>
</dbReference>
<dbReference type="Pfam" id="PF01966">
    <property type="entry name" value="HD"/>
    <property type="match status" value="1"/>
</dbReference>
<dbReference type="CDD" id="cd09641">
    <property type="entry name" value="Cas3''_I"/>
    <property type="match status" value="1"/>
</dbReference>
<protein>
    <submittedName>
        <fullName evidence="12">CRISPR-associated endonuclease Cas3</fullName>
    </submittedName>
</protein>
<evidence type="ECO:0000256" key="1">
    <source>
        <dbReference type="ARBA" id="ARBA00006847"/>
    </source>
</evidence>
<dbReference type="SUPFAM" id="SSF52540">
    <property type="entry name" value="P-loop containing nucleoside triphosphate hydrolases"/>
    <property type="match status" value="1"/>
</dbReference>
<dbReference type="SUPFAM" id="SSF109604">
    <property type="entry name" value="HD-domain/PDEase-like"/>
    <property type="match status" value="1"/>
</dbReference>
<dbReference type="InterPro" id="IPR006674">
    <property type="entry name" value="HD_domain"/>
</dbReference>
<keyword evidence="3" id="KW-0540">Nuclease</keyword>
<dbReference type="NCBIfam" id="TIGR01587">
    <property type="entry name" value="cas3_core"/>
    <property type="match status" value="1"/>
</dbReference>
<reference evidence="13" key="1">
    <citation type="journal article" date="2019" name="Int. J. Syst. Evol. Microbiol.">
        <title>The Global Catalogue of Microorganisms (GCM) 10K type strain sequencing project: providing services to taxonomists for standard genome sequencing and annotation.</title>
        <authorList>
            <consortium name="The Broad Institute Genomics Platform"/>
            <consortium name="The Broad Institute Genome Sequencing Center for Infectious Disease"/>
            <person name="Wu L."/>
            <person name="Ma J."/>
        </authorList>
    </citation>
    <scope>NUCLEOTIDE SEQUENCE [LARGE SCALE GENOMIC DNA]</scope>
    <source>
        <strain evidence="13">KCTC 52165</strain>
    </source>
</reference>
<dbReference type="EMBL" id="JBHRTK010000012">
    <property type="protein sequence ID" value="MFC3207274.1"/>
    <property type="molecule type" value="Genomic_DNA"/>
</dbReference>
<keyword evidence="12" id="KW-0255">Endonuclease</keyword>
<proteinExistence type="inferred from homology"/>
<evidence type="ECO:0000256" key="8">
    <source>
        <dbReference type="ARBA" id="ARBA00022840"/>
    </source>
</evidence>
<accession>A0ABV7KAE4</accession>
<evidence type="ECO:0000259" key="10">
    <source>
        <dbReference type="PROSITE" id="PS51192"/>
    </source>
</evidence>
<gene>
    <name evidence="12" type="ORF">ACFOHJ_13685</name>
</gene>
<dbReference type="NCBIfam" id="TIGR01596">
    <property type="entry name" value="cas3_HD"/>
    <property type="match status" value="1"/>
</dbReference>
<keyword evidence="4" id="KW-0479">Metal-binding</keyword>
<keyword evidence="9" id="KW-0051">Antiviral defense</keyword>
<dbReference type="PROSITE" id="PS51192">
    <property type="entry name" value="HELICASE_ATP_BIND_1"/>
    <property type="match status" value="1"/>
</dbReference>
<evidence type="ECO:0000256" key="5">
    <source>
        <dbReference type="ARBA" id="ARBA00022741"/>
    </source>
</evidence>
<keyword evidence="6" id="KW-0378">Hydrolase</keyword>
<comment type="similarity">
    <text evidence="2">In the central section; belongs to the CRISPR-associated helicase Cas3 family.</text>
</comment>
<dbReference type="InterPro" id="IPR027417">
    <property type="entry name" value="P-loop_NTPase"/>
</dbReference>
<dbReference type="PROSITE" id="PS51643">
    <property type="entry name" value="HD_CAS3"/>
    <property type="match status" value="1"/>
</dbReference>
<keyword evidence="8" id="KW-0067">ATP-binding</keyword>
<dbReference type="Proteomes" id="UP001595583">
    <property type="component" value="Unassembled WGS sequence"/>
</dbReference>
<dbReference type="InterPro" id="IPR011545">
    <property type="entry name" value="DEAD/DEAH_box_helicase_dom"/>
</dbReference>
<evidence type="ECO:0000313" key="12">
    <source>
        <dbReference type="EMBL" id="MFC3207274.1"/>
    </source>
</evidence>
<evidence type="ECO:0000256" key="4">
    <source>
        <dbReference type="ARBA" id="ARBA00022723"/>
    </source>
</evidence>
<dbReference type="Gene3D" id="1.10.3210.30">
    <property type="match status" value="1"/>
</dbReference>
<dbReference type="CDD" id="cd17930">
    <property type="entry name" value="DEXHc_cas3"/>
    <property type="match status" value="1"/>
</dbReference>
<dbReference type="InterPro" id="IPR006483">
    <property type="entry name" value="CRISPR-assoc_Cas3_HD"/>
</dbReference>
<dbReference type="InterPro" id="IPR006474">
    <property type="entry name" value="Helicase_Cas3_CRISPR-ass_core"/>
</dbReference>
<keyword evidence="13" id="KW-1185">Reference proteome</keyword>
<keyword evidence="5" id="KW-0547">Nucleotide-binding</keyword>
<dbReference type="InterPro" id="IPR038257">
    <property type="entry name" value="CRISPR-assoc_Cas3_HD_sf"/>
</dbReference>
<dbReference type="GO" id="GO:0004519">
    <property type="term" value="F:endonuclease activity"/>
    <property type="evidence" value="ECO:0007669"/>
    <property type="project" value="UniProtKB-KW"/>
</dbReference>
<organism evidence="12 13">
    <name type="scientific">Aquamicrobium soli</name>
    <dbReference type="NCBI Taxonomy" id="1811518"/>
    <lineage>
        <taxon>Bacteria</taxon>
        <taxon>Pseudomonadati</taxon>
        <taxon>Pseudomonadota</taxon>
        <taxon>Alphaproteobacteria</taxon>
        <taxon>Hyphomicrobiales</taxon>
        <taxon>Phyllobacteriaceae</taxon>
        <taxon>Aquamicrobium</taxon>
    </lineage>
</organism>